<proteinExistence type="predicted"/>
<evidence type="ECO:0000313" key="2">
    <source>
        <dbReference type="EMBL" id="PRQ54116.1"/>
    </source>
</evidence>
<feature type="transmembrane region" description="Helical" evidence="1">
    <location>
        <begin position="58"/>
        <end position="77"/>
    </location>
</feature>
<dbReference type="EMBL" id="PDCK01000040">
    <property type="protein sequence ID" value="PRQ54116.1"/>
    <property type="molecule type" value="Genomic_DNA"/>
</dbReference>
<comment type="caution">
    <text evidence="2">The sequence shown here is derived from an EMBL/GenBank/DDBJ whole genome shotgun (WGS) entry which is preliminary data.</text>
</comment>
<reference evidence="2 3" key="1">
    <citation type="journal article" date="2018" name="Nat. Genet.">
        <title>The Rosa genome provides new insights in the design of modern roses.</title>
        <authorList>
            <person name="Bendahmane M."/>
        </authorList>
    </citation>
    <scope>NUCLEOTIDE SEQUENCE [LARGE SCALE GENOMIC DNA]</scope>
    <source>
        <strain evidence="3">cv. Old Blush</strain>
    </source>
</reference>
<sequence length="80" mass="9211">MMDDILRTEFYLAPRAAVLEGSHGLLTGTDLQEYWDKRKISSSDLPSSLERDAVARGMLIFLLSFVLFFWGFEYVLFLSL</sequence>
<protein>
    <submittedName>
        <fullName evidence="2">Uncharacterized protein</fullName>
    </submittedName>
</protein>
<dbReference type="AlphaFoldDB" id="A0A2P6S615"/>
<gene>
    <name evidence="2" type="ORF">RchiOBHm_Chr2g0173991</name>
</gene>
<keyword evidence="1" id="KW-1133">Transmembrane helix</keyword>
<evidence type="ECO:0000313" key="3">
    <source>
        <dbReference type="Proteomes" id="UP000238479"/>
    </source>
</evidence>
<keyword evidence="1" id="KW-0812">Transmembrane</keyword>
<dbReference type="Proteomes" id="UP000238479">
    <property type="component" value="Chromosome 2"/>
</dbReference>
<keyword evidence="3" id="KW-1185">Reference proteome</keyword>
<evidence type="ECO:0000256" key="1">
    <source>
        <dbReference type="SAM" id="Phobius"/>
    </source>
</evidence>
<name>A0A2P6S615_ROSCH</name>
<dbReference type="Gramene" id="PRQ54116">
    <property type="protein sequence ID" value="PRQ54116"/>
    <property type="gene ID" value="RchiOBHm_Chr2g0173991"/>
</dbReference>
<accession>A0A2P6S615</accession>
<keyword evidence="1" id="KW-0472">Membrane</keyword>
<organism evidence="2 3">
    <name type="scientific">Rosa chinensis</name>
    <name type="common">China rose</name>
    <dbReference type="NCBI Taxonomy" id="74649"/>
    <lineage>
        <taxon>Eukaryota</taxon>
        <taxon>Viridiplantae</taxon>
        <taxon>Streptophyta</taxon>
        <taxon>Embryophyta</taxon>
        <taxon>Tracheophyta</taxon>
        <taxon>Spermatophyta</taxon>
        <taxon>Magnoliopsida</taxon>
        <taxon>eudicotyledons</taxon>
        <taxon>Gunneridae</taxon>
        <taxon>Pentapetalae</taxon>
        <taxon>rosids</taxon>
        <taxon>fabids</taxon>
        <taxon>Rosales</taxon>
        <taxon>Rosaceae</taxon>
        <taxon>Rosoideae</taxon>
        <taxon>Rosoideae incertae sedis</taxon>
        <taxon>Rosa</taxon>
    </lineage>
</organism>